<dbReference type="InterPro" id="IPR036928">
    <property type="entry name" value="AS_sf"/>
</dbReference>
<evidence type="ECO:0000259" key="2">
    <source>
        <dbReference type="Pfam" id="PF01425"/>
    </source>
</evidence>
<accession>A0ABW2BG98</accession>
<dbReference type="EMBL" id="JBHSWN010000001">
    <property type="protein sequence ID" value="MFC6788426.1"/>
    <property type="molecule type" value="Genomic_DNA"/>
</dbReference>
<dbReference type="NCBIfam" id="NF005686">
    <property type="entry name" value="PRK07486.1"/>
    <property type="match status" value="1"/>
</dbReference>
<dbReference type="PANTHER" id="PTHR11895:SF76">
    <property type="entry name" value="INDOLEACETAMIDE HYDROLASE"/>
    <property type="match status" value="1"/>
</dbReference>
<dbReference type="Gene3D" id="3.90.1300.10">
    <property type="entry name" value="Amidase signature (AS) domain"/>
    <property type="match status" value="1"/>
</dbReference>
<dbReference type="SUPFAM" id="SSF75304">
    <property type="entry name" value="Amidase signature (AS) enzymes"/>
    <property type="match status" value="1"/>
</dbReference>
<dbReference type="InterPro" id="IPR000120">
    <property type="entry name" value="Amidase"/>
</dbReference>
<evidence type="ECO:0000313" key="3">
    <source>
        <dbReference type="EMBL" id="MFC6788426.1"/>
    </source>
</evidence>
<comment type="caution">
    <text evidence="3">The sequence shown here is derived from an EMBL/GenBank/DDBJ whole genome shotgun (WGS) entry which is preliminary data.</text>
</comment>
<name>A0ABW2BG98_9HYPH</name>
<proteinExistence type="predicted"/>
<sequence>MTMAGADGITALGAVHLSAAIRGRAMSCAEVMRAYLDRIARLNPTFNAIVALRDEAELMAEAAQADAKLARGEPVGLLHGFPLAVKDLDPVRGLPFTQGSPIFANRIADADSIMVSRLRGAGAIFIGKTNIPEFGLGSHSFNPVFGVTGNAYDPAKTGGGSSGGAAVAVALRMQPVADGTDHGGSLRNPPAFNNVYGLRTCWGRIPAETPDVFSPGLSVHGAIGRTPADIALMLSVQAGYDPRCPNSIRQDPAGFAGALERDFRGVRIAWAGDFGGRIPFEPGVLETCRAALAAFEDVGCFVDEAVPEFDIEQVWNDWGVLRAFTVSANLRPLVENPTYRAMMKPEAVWEAERGLSLSADQVMAAQVGRTRWYDAMRRFMQDYDFVVMPTAQVFPFDTAQRWPETVGGRTMDTYHRWMQIAVPATMAGLPALAVPAGFGPGGLPMGIQIVGRNHGELACLRSVRRTMRRADGCGAIRLRLHNRPRRDEGSWHPRSLTASLARSMTRNP</sequence>
<evidence type="ECO:0000313" key="4">
    <source>
        <dbReference type="Proteomes" id="UP001596292"/>
    </source>
</evidence>
<dbReference type="Proteomes" id="UP001596292">
    <property type="component" value="Unassembled WGS sequence"/>
</dbReference>
<keyword evidence="4" id="KW-1185">Reference proteome</keyword>
<feature type="region of interest" description="Disordered" evidence="1">
    <location>
        <begin position="485"/>
        <end position="508"/>
    </location>
</feature>
<dbReference type="InterPro" id="IPR023631">
    <property type="entry name" value="Amidase_dom"/>
</dbReference>
<feature type="compositionally biased region" description="Polar residues" evidence="1">
    <location>
        <begin position="496"/>
        <end position="508"/>
    </location>
</feature>
<feature type="domain" description="Amidase" evidence="2">
    <location>
        <begin position="30"/>
        <end position="460"/>
    </location>
</feature>
<protein>
    <submittedName>
        <fullName evidence="3">Amidase</fullName>
    </submittedName>
</protein>
<gene>
    <name evidence="3" type="ORF">ACFQE0_01535</name>
</gene>
<dbReference type="PANTHER" id="PTHR11895">
    <property type="entry name" value="TRANSAMIDASE"/>
    <property type="match status" value="1"/>
</dbReference>
<evidence type="ECO:0000256" key="1">
    <source>
        <dbReference type="SAM" id="MobiDB-lite"/>
    </source>
</evidence>
<reference evidence="4" key="1">
    <citation type="journal article" date="2019" name="Int. J. Syst. Evol. Microbiol.">
        <title>The Global Catalogue of Microorganisms (GCM) 10K type strain sequencing project: providing services to taxonomists for standard genome sequencing and annotation.</title>
        <authorList>
            <consortium name="The Broad Institute Genomics Platform"/>
            <consortium name="The Broad Institute Genome Sequencing Center for Infectious Disease"/>
            <person name="Wu L."/>
            <person name="Ma J."/>
        </authorList>
    </citation>
    <scope>NUCLEOTIDE SEQUENCE [LARGE SCALE GENOMIC DNA]</scope>
    <source>
        <strain evidence="4">CCUG 48316</strain>
    </source>
</reference>
<dbReference type="Pfam" id="PF01425">
    <property type="entry name" value="Amidase"/>
    <property type="match status" value="1"/>
</dbReference>
<organism evidence="3 4">
    <name type="scientific">Methylobacterium komagatae</name>
    <dbReference type="NCBI Taxonomy" id="374425"/>
    <lineage>
        <taxon>Bacteria</taxon>
        <taxon>Pseudomonadati</taxon>
        <taxon>Pseudomonadota</taxon>
        <taxon>Alphaproteobacteria</taxon>
        <taxon>Hyphomicrobiales</taxon>
        <taxon>Methylobacteriaceae</taxon>
        <taxon>Methylobacterium</taxon>
    </lineage>
</organism>